<dbReference type="InterPro" id="IPR018790">
    <property type="entry name" value="DUF2358"/>
</dbReference>
<dbReference type="Pfam" id="PF10184">
    <property type="entry name" value="DUF2358"/>
    <property type="match status" value="1"/>
</dbReference>
<feature type="region of interest" description="Disordered" evidence="1">
    <location>
        <begin position="375"/>
        <end position="401"/>
    </location>
</feature>
<gene>
    <name evidence="2" type="ORF">CDCA_CDCA06G1810</name>
</gene>
<reference evidence="2 3" key="1">
    <citation type="submission" date="2022-07" db="EMBL/GenBank/DDBJ databases">
        <title>Genome-wide signatures of adaptation to extreme environments.</title>
        <authorList>
            <person name="Cho C.H."/>
            <person name="Yoon H.S."/>
        </authorList>
    </citation>
    <scope>NUCLEOTIDE SEQUENCE [LARGE SCALE GENOMIC DNA]</scope>
    <source>
        <strain evidence="2 3">DBV 063 E5</strain>
    </source>
</reference>
<keyword evidence="3" id="KW-1185">Reference proteome</keyword>
<dbReference type="AlphaFoldDB" id="A0AAV9IUJ1"/>
<organism evidence="2 3">
    <name type="scientific">Cyanidium caldarium</name>
    <name type="common">Red alga</name>
    <dbReference type="NCBI Taxonomy" id="2771"/>
    <lineage>
        <taxon>Eukaryota</taxon>
        <taxon>Rhodophyta</taxon>
        <taxon>Bangiophyceae</taxon>
        <taxon>Cyanidiales</taxon>
        <taxon>Cyanidiaceae</taxon>
        <taxon>Cyanidium</taxon>
    </lineage>
</organism>
<name>A0AAV9IUJ1_CYACA</name>
<evidence type="ECO:0000313" key="3">
    <source>
        <dbReference type="Proteomes" id="UP001301350"/>
    </source>
</evidence>
<dbReference type="PANTHER" id="PTHR31094:SF2">
    <property type="entry name" value="RIKEN CDNA 2310061I04 GENE"/>
    <property type="match status" value="1"/>
</dbReference>
<sequence>MEGRPALGALAPVRCGERADRLDDGTAFVAGLAPSAWASNRRCSGRAEPASFTSPWVNGADRKWVCESRVPTLGQRGTRLTGSCRRPWSPQSMLSRSLRMGNSTSERRSWPIWRERDLPPPHGNRRAPDYYANAGKVIETLRADYPCVFERDPDFDIYAPNILLVDRTSGNALQGKRAYAAVFWVLRMHGRLLFSERTIEITSLFHDDRDGTIYVRWRMCGRLRRWASLFGLGMVENMARHGQRLSNWQEGAQLESETRLRQVEGYSTYRLNMHGWVYEHALDNIEHTRIRLRPLVESILGFGTLEHLERRVPVATLQMHNSLDWFVEFVRGQRALCGLPPAHWTAAGAGPPAASLSALDVDTALWNALEQEVRERQGRQQALPEDKQVWKGAGGEDPAGV</sequence>
<evidence type="ECO:0000256" key="1">
    <source>
        <dbReference type="SAM" id="MobiDB-lite"/>
    </source>
</evidence>
<feature type="compositionally biased region" description="Gly residues" evidence="1">
    <location>
        <begin position="392"/>
        <end position="401"/>
    </location>
</feature>
<dbReference type="EMBL" id="JANCYW010000006">
    <property type="protein sequence ID" value="KAK4535785.1"/>
    <property type="molecule type" value="Genomic_DNA"/>
</dbReference>
<evidence type="ECO:0000313" key="2">
    <source>
        <dbReference type="EMBL" id="KAK4535785.1"/>
    </source>
</evidence>
<accession>A0AAV9IUJ1</accession>
<protein>
    <submittedName>
        <fullName evidence="2">Uncharacterized protein</fullName>
    </submittedName>
</protein>
<proteinExistence type="predicted"/>
<dbReference type="PANTHER" id="PTHR31094">
    <property type="entry name" value="RIKEN CDNA 2310061I04 GENE"/>
    <property type="match status" value="1"/>
</dbReference>
<comment type="caution">
    <text evidence="2">The sequence shown here is derived from an EMBL/GenBank/DDBJ whole genome shotgun (WGS) entry which is preliminary data.</text>
</comment>
<dbReference type="Proteomes" id="UP001301350">
    <property type="component" value="Unassembled WGS sequence"/>
</dbReference>
<feature type="compositionally biased region" description="Basic and acidic residues" evidence="1">
    <location>
        <begin position="375"/>
        <end position="389"/>
    </location>
</feature>